<keyword evidence="7" id="KW-0067">ATP-binding</keyword>
<accession>A0A5B8MZE3</accession>
<dbReference type="GO" id="GO:0003724">
    <property type="term" value="F:RNA helicase activity"/>
    <property type="evidence" value="ECO:0007669"/>
    <property type="project" value="InterPro"/>
</dbReference>
<evidence type="ECO:0000256" key="4">
    <source>
        <dbReference type="ARBA" id="ARBA00022801"/>
    </source>
</evidence>
<dbReference type="PANTHER" id="PTHR47959:SF1">
    <property type="entry name" value="ATP-DEPENDENT RNA HELICASE DBPA"/>
    <property type="match status" value="1"/>
</dbReference>
<dbReference type="InterPro" id="IPR014014">
    <property type="entry name" value="RNA_helicase_DEAD_Q_motif"/>
</dbReference>
<feature type="region of interest" description="Disordered" evidence="10">
    <location>
        <begin position="76"/>
        <end position="111"/>
    </location>
</feature>
<evidence type="ECO:0000256" key="6">
    <source>
        <dbReference type="ARBA" id="ARBA00022839"/>
    </source>
</evidence>
<evidence type="ECO:0000259" key="13">
    <source>
        <dbReference type="PROSITE" id="PS51194"/>
    </source>
</evidence>
<dbReference type="STRING" id="1764295.A0A5B8MZE3"/>
<dbReference type="Proteomes" id="UP000316726">
    <property type="component" value="Chromosome 20"/>
</dbReference>
<dbReference type="Pfam" id="PF00270">
    <property type="entry name" value="DEAD"/>
    <property type="match status" value="2"/>
</dbReference>
<proteinExistence type="inferred from homology"/>
<evidence type="ECO:0000256" key="8">
    <source>
        <dbReference type="ARBA" id="ARBA00032348"/>
    </source>
</evidence>
<dbReference type="SUPFAM" id="SSF52540">
    <property type="entry name" value="P-loop containing nucleoside triphosphate hydrolases"/>
    <property type="match status" value="2"/>
</dbReference>
<dbReference type="PROSITE" id="PS50188">
    <property type="entry name" value="B302_SPRY"/>
    <property type="match status" value="1"/>
</dbReference>
<dbReference type="PROSITE" id="PS00039">
    <property type="entry name" value="DEAD_ATP_HELICASE"/>
    <property type="match status" value="1"/>
</dbReference>
<dbReference type="SMART" id="SM00487">
    <property type="entry name" value="DEXDc"/>
    <property type="match status" value="1"/>
</dbReference>
<name>A0A5B8MZE3_9CHLO</name>
<dbReference type="InterPro" id="IPR001650">
    <property type="entry name" value="Helicase_C-like"/>
</dbReference>
<keyword evidence="6" id="KW-0269">Exonuclease</keyword>
<dbReference type="InterPro" id="IPR001870">
    <property type="entry name" value="B30.2/SPRY"/>
</dbReference>
<dbReference type="AlphaFoldDB" id="A0A5B8MZE3"/>
<dbReference type="InterPro" id="IPR000629">
    <property type="entry name" value="RNA-helicase_DEAD-box_CS"/>
</dbReference>
<evidence type="ECO:0000259" key="12">
    <source>
        <dbReference type="PROSITE" id="PS51192"/>
    </source>
</evidence>
<dbReference type="SUPFAM" id="SSF49899">
    <property type="entry name" value="Concanavalin A-like lectins/glucanases"/>
    <property type="match status" value="1"/>
</dbReference>
<evidence type="ECO:0000259" key="11">
    <source>
        <dbReference type="PROSITE" id="PS50188"/>
    </source>
</evidence>
<evidence type="ECO:0000256" key="9">
    <source>
        <dbReference type="PROSITE-ProRule" id="PRU00552"/>
    </source>
</evidence>
<dbReference type="InterPro" id="IPR050079">
    <property type="entry name" value="DEAD_box_RNA_helicase"/>
</dbReference>
<dbReference type="PROSITE" id="PS51192">
    <property type="entry name" value="HELICASE_ATP_BIND_1"/>
    <property type="match status" value="1"/>
</dbReference>
<dbReference type="GO" id="GO:0005829">
    <property type="term" value="C:cytosol"/>
    <property type="evidence" value="ECO:0007669"/>
    <property type="project" value="TreeGrafter"/>
</dbReference>
<protein>
    <recommendedName>
        <fullName evidence="8">DEAD box protein 1</fullName>
    </recommendedName>
</protein>
<dbReference type="GO" id="GO:0005524">
    <property type="term" value="F:ATP binding"/>
    <property type="evidence" value="ECO:0007669"/>
    <property type="project" value="UniProtKB-KW"/>
</dbReference>
<dbReference type="InterPro" id="IPR027417">
    <property type="entry name" value="P-loop_NTPase"/>
</dbReference>
<evidence type="ECO:0000256" key="7">
    <source>
        <dbReference type="ARBA" id="ARBA00022840"/>
    </source>
</evidence>
<keyword evidence="17" id="KW-1185">Reference proteome</keyword>
<dbReference type="EMBL" id="HBHL01002136">
    <property type="protein sequence ID" value="CAD9712382.1"/>
    <property type="molecule type" value="Transcribed_RNA"/>
</dbReference>
<evidence type="ECO:0000313" key="15">
    <source>
        <dbReference type="EMBL" id="CAD9712382.1"/>
    </source>
</evidence>
<dbReference type="InterPro" id="IPR011545">
    <property type="entry name" value="DEAD/DEAH_box_helicase_dom"/>
</dbReference>
<dbReference type="Gene3D" id="2.60.120.920">
    <property type="match status" value="1"/>
</dbReference>
<evidence type="ECO:0000256" key="1">
    <source>
        <dbReference type="ARBA" id="ARBA00008765"/>
    </source>
</evidence>
<dbReference type="PROSITE" id="PS51194">
    <property type="entry name" value="HELICASE_CTER"/>
    <property type="match status" value="1"/>
</dbReference>
<evidence type="ECO:0000256" key="10">
    <source>
        <dbReference type="SAM" id="MobiDB-lite"/>
    </source>
</evidence>
<evidence type="ECO:0000256" key="5">
    <source>
        <dbReference type="ARBA" id="ARBA00022806"/>
    </source>
</evidence>
<dbReference type="SMART" id="SM00449">
    <property type="entry name" value="SPRY"/>
    <property type="match status" value="1"/>
</dbReference>
<evidence type="ECO:0000256" key="3">
    <source>
        <dbReference type="ARBA" id="ARBA00022741"/>
    </source>
</evidence>
<dbReference type="CDD" id="cd12873">
    <property type="entry name" value="SPRY_DDX1"/>
    <property type="match status" value="1"/>
</dbReference>
<keyword evidence="2" id="KW-0540">Nuclease</keyword>
<dbReference type="InterPro" id="IPR014001">
    <property type="entry name" value="Helicase_ATP-bd"/>
</dbReference>
<keyword evidence="3" id="KW-0547">Nucleotide-binding</keyword>
<dbReference type="EMBL" id="CP031053">
    <property type="protein sequence ID" value="QDZ26027.1"/>
    <property type="molecule type" value="Genomic_DNA"/>
</dbReference>
<dbReference type="OrthoDB" id="1735at2759"/>
<keyword evidence="4" id="KW-0378">Hydrolase</keyword>
<comment type="similarity">
    <text evidence="1">Belongs to the DEAD box helicase family. DDX1 subfamily.</text>
</comment>
<evidence type="ECO:0000313" key="16">
    <source>
        <dbReference type="EMBL" id="QDZ26027.1"/>
    </source>
</evidence>
<feature type="compositionally biased region" description="Polar residues" evidence="10">
    <location>
        <begin position="100"/>
        <end position="110"/>
    </location>
</feature>
<reference evidence="15" key="2">
    <citation type="submission" date="2021-01" db="EMBL/GenBank/DDBJ databases">
        <authorList>
            <person name="Corre E."/>
            <person name="Pelletier E."/>
            <person name="Niang G."/>
            <person name="Scheremetjew M."/>
            <person name="Finn R."/>
            <person name="Kale V."/>
            <person name="Holt S."/>
            <person name="Cochrane G."/>
            <person name="Meng A."/>
            <person name="Brown T."/>
            <person name="Cohen L."/>
        </authorList>
    </citation>
    <scope>NUCLEOTIDE SEQUENCE</scope>
    <source>
        <strain evidence="15">CCMP1205</strain>
    </source>
</reference>
<gene>
    <name evidence="16" type="ORF">A3770_20p85450</name>
    <name evidence="15" type="ORF">CPRI1469_LOCUS1223</name>
</gene>
<sequence length="809" mass="89146">MAAFGQQLGLGPQLTNGLLEQGWLLPTPVQQECIPLVLGGGDVLAAAETGSGKTAAFALPIVQSIHEDLLRWEKEAREKEEGKGRSPSNQPSRKKFKESPNGSAKQSSCVLSEDDRDTMLAISKDKLVCQSRGEKAWSGCRATKAVFGGKHYFEVKVRDEGLCRVGWACTLGASLELGTCRLGFGYGGTAKKSNGRKFEDYGEKYGKDDIIGCGIDLLGSPAGGQGEGEGKKKKQNQNQQQQASIWFSKNGKKLGNAYDIPKKLLNGNLFYPALCMKNAELECNFGGGKQPLKYMPKDYVAIAEAASHQSATTDGNSDGDFGGASNLNHGVRTPLGLILEPTRDLAEQTGKVVGELCASLGSFPSVTCVTLVGGTNPKDQIKQLQKGCDLVVGTPARVLDFVESGKLKVNKMKFYVLDEADRLVENKDTRDVVLKLFKKFPKSGKGEDRLQCLMFSATLHSDQIKEIAKTICQNPIWIDLKGKESVPETVHHVQYRVDPTEDRSWLQKLPKIETDLVHSCDPDASNLSASSKGKECMSEAVKLLKPRVLQRIIDAYQMDQCLIFCRTNFDCDRLEKFLNSLGGGNANKAFRGKVEKGLENPYSCVVLAGARSMQERRQALNAFKDGDVRFLICTDVAARGIDIKELPFVINMCLPDLPQLEDYIHRVGRVGRADTMGLAISIVSKVPERVWYCTKKGYKPWFEPNKKNTKLVTEGGHTKWFDEPSIIKQVERRLKRKVLHLEDDMSLPKEIKSKNAKYGESQQDSGASKEVVERVAALKPIVQVLSDLEVTAQRTFLQNFHTFIHQGSG</sequence>
<dbReference type="InterPro" id="IPR043136">
    <property type="entry name" value="B30.2/SPRY_sf"/>
</dbReference>
<dbReference type="InterPro" id="IPR013320">
    <property type="entry name" value="ConA-like_dom_sf"/>
</dbReference>
<feature type="domain" description="Helicase C-terminal" evidence="13">
    <location>
        <begin position="548"/>
        <end position="755"/>
    </location>
</feature>
<reference evidence="16 17" key="1">
    <citation type="submission" date="2018-07" db="EMBL/GenBank/DDBJ databases">
        <title>The complete nuclear genome of the prasinophyte Chloropicon primus (CCMP1205).</title>
        <authorList>
            <person name="Pombert J.-F."/>
            <person name="Otis C."/>
            <person name="Turmel M."/>
            <person name="Lemieux C."/>
        </authorList>
    </citation>
    <scope>NUCLEOTIDE SEQUENCE [LARGE SCALE GENOMIC DNA]</scope>
    <source>
        <strain evidence="16 17">CCMP1205</strain>
    </source>
</reference>
<dbReference type="Pfam" id="PF00271">
    <property type="entry name" value="Helicase_C"/>
    <property type="match status" value="1"/>
</dbReference>
<evidence type="ECO:0000313" key="17">
    <source>
        <dbReference type="Proteomes" id="UP000316726"/>
    </source>
</evidence>
<dbReference type="PROSITE" id="PS51195">
    <property type="entry name" value="Q_MOTIF"/>
    <property type="match status" value="1"/>
</dbReference>
<dbReference type="PANTHER" id="PTHR47959">
    <property type="entry name" value="ATP-DEPENDENT RNA HELICASE RHLE-RELATED"/>
    <property type="match status" value="1"/>
</dbReference>
<evidence type="ECO:0000259" key="14">
    <source>
        <dbReference type="PROSITE" id="PS51195"/>
    </source>
</evidence>
<dbReference type="Gene3D" id="3.40.50.300">
    <property type="entry name" value="P-loop containing nucleotide triphosphate hydrolases"/>
    <property type="match status" value="3"/>
</dbReference>
<feature type="short sequence motif" description="Q motif" evidence="9">
    <location>
        <begin position="3"/>
        <end position="31"/>
    </location>
</feature>
<feature type="domain" description="Helicase ATP-binding" evidence="12">
    <location>
        <begin position="332"/>
        <end position="477"/>
    </location>
</feature>
<dbReference type="GO" id="GO:0003676">
    <property type="term" value="F:nucleic acid binding"/>
    <property type="evidence" value="ECO:0007669"/>
    <property type="project" value="InterPro"/>
</dbReference>
<dbReference type="InterPro" id="IPR003877">
    <property type="entry name" value="SPRY_dom"/>
</dbReference>
<organism evidence="16 17">
    <name type="scientific">Chloropicon primus</name>
    <dbReference type="NCBI Taxonomy" id="1764295"/>
    <lineage>
        <taxon>Eukaryota</taxon>
        <taxon>Viridiplantae</taxon>
        <taxon>Chlorophyta</taxon>
        <taxon>Chloropicophyceae</taxon>
        <taxon>Chloropicales</taxon>
        <taxon>Chloropicaceae</taxon>
        <taxon>Chloropicon</taxon>
    </lineage>
</organism>
<feature type="domain" description="B30.2/SPRY" evidence="11">
    <location>
        <begin position="75"/>
        <end position="292"/>
    </location>
</feature>
<dbReference type="CDD" id="cd18787">
    <property type="entry name" value="SF2_C_DEAD"/>
    <property type="match status" value="1"/>
</dbReference>
<feature type="domain" description="DEAD-box RNA helicase Q" evidence="14">
    <location>
        <begin position="3"/>
        <end position="31"/>
    </location>
</feature>
<dbReference type="GO" id="GO:0004527">
    <property type="term" value="F:exonuclease activity"/>
    <property type="evidence" value="ECO:0007669"/>
    <property type="project" value="UniProtKB-KW"/>
</dbReference>
<dbReference type="SMART" id="SM00490">
    <property type="entry name" value="HELICc"/>
    <property type="match status" value="1"/>
</dbReference>
<dbReference type="Pfam" id="PF00622">
    <property type="entry name" value="SPRY"/>
    <property type="match status" value="1"/>
</dbReference>
<evidence type="ECO:0000256" key="2">
    <source>
        <dbReference type="ARBA" id="ARBA00022722"/>
    </source>
</evidence>
<keyword evidence="5 16" id="KW-0347">Helicase</keyword>
<feature type="region of interest" description="Disordered" evidence="10">
    <location>
        <begin position="223"/>
        <end position="242"/>
    </location>
</feature>